<protein>
    <submittedName>
        <fullName evidence="4">Cupredoxin domain-containing protein</fullName>
    </submittedName>
</protein>
<feature type="chain" id="PRO_5043930123" evidence="2">
    <location>
        <begin position="29"/>
        <end position="148"/>
    </location>
</feature>
<feature type="region of interest" description="Disordered" evidence="1">
    <location>
        <begin position="23"/>
        <end position="65"/>
    </location>
</feature>
<dbReference type="Gene3D" id="2.60.40.420">
    <property type="entry name" value="Cupredoxins - blue copper proteins"/>
    <property type="match status" value="1"/>
</dbReference>
<dbReference type="InterPro" id="IPR008972">
    <property type="entry name" value="Cupredoxin"/>
</dbReference>
<dbReference type="PANTHER" id="PTHR36507:SF1">
    <property type="entry name" value="BLL1555 PROTEIN"/>
    <property type="match status" value="1"/>
</dbReference>
<feature type="domain" description="EfeO-type cupredoxin-like" evidence="3">
    <location>
        <begin position="61"/>
        <end position="147"/>
    </location>
</feature>
<dbReference type="RefSeq" id="WP_406832209.1">
    <property type="nucleotide sequence ID" value="NZ_CP157483.1"/>
</dbReference>
<keyword evidence="2" id="KW-0732">Signal</keyword>
<dbReference type="EMBL" id="CP157483">
    <property type="protein sequence ID" value="XBO44725.1"/>
    <property type="molecule type" value="Genomic_DNA"/>
</dbReference>
<name>A0AAU7JWT1_9MICO</name>
<dbReference type="SUPFAM" id="SSF49503">
    <property type="entry name" value="Cupredoxins"/>
    <property type="match status" value="1"/>
</dbReference>
<dbReference type="AlphaFoldDB" id="A0AAU7JWT1"/>
<gene>
    <name evidence="4" type="ORF">ABEG17_05110</name>
</gene>
<dbReference type="PANTHER" id="PTHR36507">
    <property type="entry name" value="BLL1555 PROTEIN"/>
    <property type="match status" value="1"/>
</dbReference>
<dbReference type="InterPro" id="IPR052721">
    <property type="entry name" value="ET_Amicyanin"/>
</dbReference>
<dbReference type="Pfam" id="PF13473">
    <property type="entry name" value="Cupredoxin_1"/>
    <property type="match status" value="1"/>
</dbReference>
<dbReference type="PROSITE" id="PS51257">
    <property type="entry name" value="PROKAR_LIPOPROTEIN"/>
    <property type="match status" value="1"/>
</dbReference>
<evidence type="ECO:0000256" key="1">
    <source>
        <dbReference type="SAM" id="MobiDB-lite"/>
    </source>
</evidence>
<proteinExistence type="predicted"/>
<feature type="signal peptide" evidence="2">
    <location>
        <begin position="1"/>
        <end position="28"/>
    </location>
</feature>
<sequence>MTRKIALLGLVPVLVVGLSACGSSKTDAGNAPSASSTSSMSSSMPMPSDSSTTTEPAPSSSSSSAASTEAVISIADFMFKVPASVAPGAKITIKNSDSQAHTVTSKTGGFDVKVNPNGTATLTAPSTPGSYPFVCSFHANMTSTLVVK</sequence>
<organism evidence="4">
    <name type="scientific">Pedococcus sp. KACC 23699</name>
    <dbReference type="NCBI Taxonomy" id="3149228"/>
    <lineage>
        <taxon>Bacteria</taxon>
        <taxon>Bacillati</taxon>
        <taxon>Actinomycetota</taxon>
        <taxon>Actinomycetes</taxon>
        <taxon>Micrococcales</taxon>
        <taxon>Intrasporangiaceae</taxon>
        <taxon>Pedococcus</taxon>
    </lineage>
</organism>
<dbReference type="InterPro" id="IPR028096">
    <property type="entry name" value="EfeO_Cupredoxin"/>
</dbReference>
<evidence type="ECO:0000259" key="3">
    <source>
        <dbReference type="Pfam" id="PF13473"/>
    </source>
</evidence>
<evidence type="ECO:0000256" key="2">
    <source>
        <dbReference type="SAM" id="SignalP"/>
    </source>
</evidence>
<feature type="compositionally biased region" description="Low complexity" evidence="1">
    <location>
        <begin position="32"/>
        <end position="65"/>
    </location>
</feature>
<reference evidence="4" key="1">
    <citation type="submission" date="2024-05" db="EMBL/GenBank/DDBJ databases">
        <authorList>
            <person name="Kim S."/>
            <person name="Heo J."/>
            <person name="Choi H."/>
            <person name="Choi Y."/>
            <person name="Kwon S.-W."/>
            <person name="Kim Y."/>
        </authorList>
    </citation>
    <scope>NUCLEOTIDE SEQUENCE</scope>
    <source>
        <strain evidence="4">KACC 23699</strain>
    </source>
</reference>
<evidence type="ECO:0000313" key="4">
    <source>
        <dbReference type="EMBL" id="XBO44725.1"/>
    </source>
</evidence>
<accession>A0AAU7JWT1</accession>